<evidence type="ECO:0000313" key="3">
    <source>
        <dbReference type="Proteomes" id="UP000267029"/>
    </source>
</evidence>
<dbReference type="WBParaSite" id="MCU_012942-RA">
    <property type="protein sequence ID" value="MCU_012942-RA"/>
    <property type="gene ID" value="MCU_012942"/>
</dbReference>
<gene>
    <name evidence="2" type="ORF">MCOS_LOCUS4379</name>
</gene>
<keyword evidence="3" id="KW-1185">Reference proteome</keyword>
<accession>A0A0R3UBT0</accession>
<reference evidence="2 3" key="1">
    <citation type="submission" date="2018-10" db="EMBL/GenBank/DDBJ databases">
        <authorList>
            <consortium name="Pathogen Informatics"/>
        </authorList>
    </citation>
    <scope>NUCLEOTIDE SEQUENCE [LARGE SCALE GENOMIC DNA]</scope>
</reference>
<sequence>MEDLLVHLSQLGQVVLKEGGLLTLCKSAPDQTRLLRPRRRGVRSARQHRHSGPVAG</sequence>
<proteinExistence type="predicted"/>
<reference evidence="4" key="2">
    <citation type="submission" date="2019-11" db="UniProtKB">
        <authorList>
            <consortium name="WormBaseParasite"/>
        </authorList>
    </citation>
    <scope>IDENTIFICATION</scope>
</reference>
<evidence type="ECO:0000313" key="2">
    <source>
        <dbReference type="EMBL" id="VDD78376.1"/>
    </source>
</evidence>
<protein>
    <submittedName>
        <fullName evidence="4">ALS_ss_C domain-containing protein</fullName>
    </submittedName>
</protein>
<feature type="region of interest" description="Disordered" evidence="1">
    <location>
        <begin position="33"/>
        <end position="56"/>
    </location>
</feature>
<evidence type="ECO:0000313" key="4">
    <source>
        <dbReference type="WBParaSite" id="MCU_012942-RA"/>
    </source>
</evidence>
<dbReference type="AlphaFoldDB" id="A0A0R3UBT0"/>
<name>A0A0R3UBT0_MESCO</name>
<dbReference type="Proteomes" id="UP000267029">
    <property type="component" value="Unassembled WGS sequence"/>
</dbReference>
<evidence type="ECO:0000256" key="1">
    <source>
        <dbReference type="SAM" id="MobiDB-lite"/>
    </source>
</evidence>
<dbReference type="EMBL" id="UXSR01001568">
    <property type="protein sequence ID" value="VDD78376.1"/>
    <property type="molecule type" value="Genomic_DNA"/>
</dbReference>
<organism evidence="4">
    <name type="scientific">Mesocestoides corti</name>
    <name type="common">Flatworm</name>
    <dbReference type="NCBI Taxonomy" id="53468"/>
    <lineage>
        <taxon>Eukaryota</taxon>
        <taxon>Metazoa</taxon>
        <taxon>Spiralia</taxon>
        <taxon>Lophotrochozoa</taxon>
        <taxon>Platyhelminthes</taxon>
        <taxon>Cestoda</taxon>
        <taxon>Eucestoda</taxon>
        <taxon>Cyclophyllidea</taxon>
        <taxon>Mesocestoididae</taxon>
        <taxon>Mesocestoides</taxon>
    </lineage>
</organism>
<feature type="compositionally biased region" description="Basic residues" evidence="1">
    <location>
        <begin position="35"/>
        <end position="56"/>
    </location>
</feature>